<feature type="transmembrane region" description="Helical" evidence="1">
    <location>
        <begin position="36"/>
        <end position="57"/>
    </location>
</feature>
<keyword evidence="1" id="KW-0812">Transmembrane</keyword>
<dbReference type="AlphaFoldDB" id="A0A1H8A724"/>
<proteinExistence type="predicted"/>
<reference evidence="3" key="1">
    <citation type="submission" date="2016-10" db="EMBL/GenBank/DDBJ databases">
        <authorList>
            <person name="Varghese N."/>
            <person name="Submissions S."/>
        </authorList>
    </citation>
    <scope>NUCLEOTIDE SEQUENCE [LARGE SCALE GENOMIC DNA]</scope>
    <source>
        <strain evidence="3">LMG 26383,CCUG 61248,R- 45681</strain>
    </source>
</reference>
<dbReference type="OrthoDB" id="343560at2"/>
<dbReference type="STRING" id="1036779.SAMN04515666_11812"/>
<dbReference type="EMBL" id="FOAN01000018">
    <property type="protein sequence ID" value="SEM66500.1"/>
    <property type="molecule type" value="Genomic_DNA"/>
</dbReference>
<feature type="transmembrane region" description="Helical" evidence="1">
    <location>
        <begin position="388"/>
        <end position="411"/>
    </location>
</feature>
<dbReference type="RefSeq" id="WP_091843237.1">
    <property type="nucleotide sequence ID" value="NZ_FOAN01000018.1"/>
</dbReference>
<feature type="transmembrane region" description="Helical" evidence="1">
    <location>
        <begin position="110"/>
        <end position="133"/>
    </location>
</feature>
<feature type="transmembrane region" description="Helical" evidence="1">
    <location>
        <begin position="232"/>
        <end position="250"/>
    </location>
</feature>
<gene>
    <name evidence="2" type="ORF">SAMN04515666_11812</name>
</gene>
<feature type="transmembrane region" description="Helical" evidence="1">
    <location>
        <begin position="270"/>
        <end position="291"/>
    </location>
</feature>
<organism evidence="2 3">
    <name type="scientific">Bosea lupini</name>
    <dbReference type="NCBI Taxonomy" id="1036779"/>
    <lineage>
        <taxon>Bacteria</taxon>
        <taxon>Pseudomonadati</taxon>
        <taxon>Pseudomonadota</taxon>
        <taxon>Alphaproteobacteria</taxon>
        <taxon>Hyphomicrobiales</taxon>
        <taxon>Boseaceae</taxon>
        <taxon>Bosea</taxon>
    </lineage>
</organism>
<evidence type="ECO:0000256" key="1">
    <source>
        <dbReference type="SAM" id="Phobius"/>
    </source>
</evidence>
<feature type="transmembrane region" description="Helical" evidence="1">
    <location>
        <begin position="69"/>
        <end position="90"/>
    </location>
</feature>
<accession>A0A1H8A724</accession>
<feature type="transmembrane region" description="Helical" evidence="1">
    <location>
        <begin position="303"/>
        <end position="326"/>
    </location>
</feature>
<evidence type="ECO:0000313" key="2">
    <source>
        <dbReference type="EMBL" id="SEM66500.1"/>
    </source>
</evidence>
<keyword evidence="1" id="KW-0472">Membrane</keyword>
<feature type="transmembrane region" description="Helical" evidence="1">
    <location>
        <begin position="204"/>
        <end position="220"/>
    </location>
</feature>
<dbReference type="Proteomes" id="UP000199664">
    <property type="component" value="Unassembled WGS sequence"/>
</dbReference>
<feature type="transmembrane region" description="Helical" evidence="1">
    <location>
        <begin position="359"/>
        <end position="381"/>
    </location>
</feature>
<evidence type="ECO:0008006" key="4">
    <source>
        <dbReference type="Google" id="ProtNLM"/>
    </source>
</evidence>
<name>A0A1H8A724_9HYPH</name>
<dbReference type="InterPro" id="IPR025461">
    <property type="entry name" value="ABA4-like"/>
</dbReference>
<keyword evidence="3" id="KW-1185">Reference proteome</keyword>
<dbReference type="Pfam" id="PF14108">
    <property type="entry name" value="ABA4-like"/>
    <property type="match status" value="1"/>
</dbReference>
<evidence type="ECO:0000313" key="3">
    <source>
        <dbReference type="Proteomes" id="UP000199664"/>
    </source>
</evidence>
<keyword evidence="1" id="KW-1133">Transmembrane helix</keyword>
<protein>
    <recommendedName>
        <fullName evidence="4">DUF4281 domain-containing protein</fullName>
    </recommendedName>
</protein>
<feature type="transmembrane region" description="Helical" evidence="1">
    <location>
        <begin position="165"/>
        <end position="184"/>
    </location>
</feature>
<sequence length="420" mass="46051">MPLSFDDAFTRAGQLAMIGWAALILLPRWRGLSAALAGWIIPALLSLGYAVLIAVHWHDAKGGFSSLDSVAALFASKPLLLAGWVHYLAFDLFLGNWMLRRSQEQAIPHWLMLPVLPMVFLFGPFGFITYLLLETCFRLAREDRIARLQARLPTWLPDLELEPRLTAAAFAMLALAAPTSLAWLIDTRQFHGVDTWIKPLKFEISVAFYLLTLALFLPLASDRFRASWLGRYMVWPVIVPIVLEVLYIAWRASRVEASHYNRDDWIGIALYALMGIGAVMFTIAPGFLAYGLSRRDAAPLPEVVRWSLIVGLALTCVFGLASGAILSSSASGHYVGIVPEAHRTMPFFGWSLTIGDLRIAHFLGLHALQIIPAIGVALWLASRQRKAGLVALGTVSAAYAAITATALVAALQARPLLGLG</sequence>